<dbReference type="AlphaFoldDB" id="A0A506Y7Z7"/>
<dbReference type="OrthoDB" id="1189996at2"/>
<organism evidence="2 3">
    <name type="scientific">Schumannella soli</name>
    <dbReference type="NCBI Taxonomy" id="2590779"/>
    <lineage>
        <taxon>Bacteria</taxon>
        <taxon>Bacillati</taxon>
        <taxon>Actinomycetota</taxon>
        <taxon>Actinomycetes</taxon>
        <taxon>Micrococcales</taxon>
        <taxon>Microbacteriaceae</taxon>
        <taxon>Schumannella</taxon>
    </lineage>
</organism>
<proteinExistence type="predicted"/>
<reference evidence="2 3" key="1">
    <citation type="submission" date="2019-06" db="EMBL/GenBank/DDBJ databases">
        <authorList>
            <person name="Li F."/>
        </authorList>
    </citation>
    <scope>NUCLEOTIDE SEQUENCE [LARGE SCALE GENOMIC DNA]</scope>
    <source>
        <strain evidence="2 3">10F1D-1</strain>
    </source>
</reference>
<dbReference type="EMBL" id="VHQG01000002">
    <property type="protein sequence ID" value="TPW76489.1"/>
    <property type="molecule type" value="Genomic_DNA"/>
</dbReference>
<evidence type="ECO:0000313" key="3">
    <source>
        <dbReference type="Proteomes" id="UP000316252"/>
    </source>
</evidence>
<gene>
    <name evidence="2" type="ORF">FJ657_12080</name>
</gene>
<dbReference type="Proteomes" id="UP000316252">
    <property type="component" value="Unassembled WGS sequence"/>
</dbReference>
<evidence type="ECO:0000313" key="2">
    <source>
        <dbReference type="EMBL" id="TPW76489.1"/>
    </source>
</evidence>
<evidence type="ECO:0000256" key="1">
    <source>
        <dbReference type="SAM" id="MobiDB-lite"/>
    </source>
</evidence>
<comment type="caution">
    <text evidence="2">The sequence shown here is derived from an EMBL/GenBank/DDBJ whole genome shotgun (WGS) entry which is preliminary data.</text>
</comment>
<sequence length="117" mass="12354">MIDDLDAGELAALDSLPLGWSRRQIAGEPWGVIRADHAGGRATTLTAERLGGRGHLSANIWRTEAGVLLKPCEIPAEQVHEFLGLLAGSRAAPAHETGSPVSPSHPVSPPERTSRPL</sequence>
<dbReference type="RefSeq" id="WP_141163843.1">
    <property type="nucleotide sequence ID" value="NZ_VHQG01000002.1"/>
</dbReference>
<accession>A0A506Y7Z7</accession>
<name>A0A506Y7Z7_9MICO</name>
<keyword evidence="3" id="KW-1185">Reference proteome</keyword>
<feature type="region of interest" description="Disordered" evidence="1">
    <location>
        <begin position="91"/>
        <end position="117"/>
    </location>
</feature>
<protein>
    <recommendedName>
        <fullName evidence="4">Peptide methionine sulfoxide reductase</fullName>
    </recommendedName>
</protein>
<evidence type="ECO:0008006" key="4">
    <source>
        <dbReference type="Google" id="ProtNLM"/>
    </source>
</evidence>